<evidence type="ECO:0000256" key="3">
    <source>
        <dbReference type="SAM" id="SignalP"/>
    </source>
</evidence>
<keyword evidence="2 3" id="KW-0732">Signal</keyword>
<comment type="caution">
    <text evidence="5">The sequence shown here is derived from an EMBL/GenBank/DDBJ whole genome shotgun (WGS) entry which is preliminary data.</text>
</comment>
<evidence type="ECO:0000256" key="2">
    <source>
        <dbReference type="ARBA" id="ARBA00022729"/>
    </source>
</evidence>
<dbReference type="EMBL" id="AMRM01000006">
    <property type="protein sequence ID" value="EKF19679.1"/>
    <property type="molecule type" value="Genomic_DNA"/>
</dbReference>
<dbReference type="InterPro" id="IPR028082">
    <property type="entry name" value="Peripla_BP_I"/>
</dbReference>
<comment type="similarity">
    <text evidence="1">Belongs to the leucine-binding protein family.</text>
</comment>
<dbReference type="Pfam" id="PF13458">
    <property type="entry name" value="Peripla_BP_6"/>
    <property type="match status" value="1"/>
</dbReference>
<dbReference type="AlphaFoldDB" id="K2LPT3"/>
<feature type="signal peptide" evidence="3">
    <location>
        <begin position="1"/>
        <end position="22"/>
    </location>
</feature>
<dbReference type="PANTHER" id="PTHR47151:SF2">
    <property type="entry name" value="AMINO ACID BINDING PROTEIN"/>
    <property type="match status" value="1"/>
</dbReference>
<evidence type="ECO:0000313" key="5">
    <source>
        <dbReference type="EMBL" id="EKF19679.1"/>
    </source>
</evidence>
<dbReference type="SUPFAM" id="SSF53822">
    <property type="entry name" value="Periplasmic binding protein-like I"/>
    <property type="match status" value="1"/>
</dbReference>
<feature type="domain" description="Leucine-binding protein" evidence="4">
    <location>
        <begin position="25"/>
        <end position="349"/>
    </location>
</feature>
<keyword evidence="5" id="KW-0675">Receptor</keyword>
<reference evidence="5 6" key="1">
    <citation type="journal article" date="2012" name="J. Bacteriol.">
        <title>Genome Sequence of Nitratireductor pacificus Type Strain pht-3B.</title>
        <authorList>
            <person name="Lai Q."/>
            <person name="Li G."/>
            <person name="Shao Z."/>
        </authorList>
    </citation>
    <scope>NUCLEOTIDE SEQUENCE [LARGE SCALE GENOMIC DNA]</scope>
    <source>
        <strain evidence="6">pht-3B</strain>
    </source>
</reference>
<dbReference type="CDD" id="cd06342">
    <property type="entry name" value="PBP1_ABC_LIVBP-like"/>
    <property type="match status" value="1"/>
</dbReference>
<dbReference type="eggNOG" id="COG0683">
    <property type="taxonomic scope" value="Bacteria"/>
</dbReference>
<dbReference type="PANTHER" id="PTHR47151">
    <property type="entry name" value="LEU/ILE/VAL-BINDING ABC TRANSPORTER SUBUNIT"/>
    <property type="match status" value="1"/>
</dbReference>
<sequence length="357" mass="37582">MRCLAFIMLLPIALSWSPHAMAQDISLGVAAPLSGGFATLGRQMLNGARTAAASQDMPGAIVEADTACSAEGGAQAARMLIEREVDVVVGFLCTDAVESALPLFKEAGIPVVTPGVRTATLTDQRERTGWPIFRIAPRADAERDAVATLLVDHWRRDFFAIVDDGTIYGRELAETLRAAAELNELKPVYVDTFRPQLDNQIGLAGRLRRAGATHAFVGGDRSDIAILSRDARGMDYALVLAGGEALRAEDSAVPLATGTLMVGLPRWADIASDNALKALADAEIEPNGYVLPGLAAAQIAIAAARAAASAGSSIGETLSSGSFATAIGDISFDAKGDATVEFYRLFRFDGETFVEVE</sequence>
<evidence type="ECO:0000259" key="4">
    <source>
        <dbReference type="Pfam" id="PF13458"/>
    </source>
</evidence>
<dbReference type="OrthoDB" id="8439308at2"/>
<protein>
    <submittedName>
        <fullName evidence="5">Extracellular ligand-binding receptor</fullName>
    </submittedName>
</protein>
<dbReference type="InterPro" id="IPR028081">
    <property type="entry name" value="Leu-bd"/>
</dbReference>
<dbReference type="Gene3D" id="3.40.50.2300">
    <property type="match status" value="2"/>
</dbReference>
<name>K2LPT3_9HYPH</name>
<dbReference type="RefSeq" id="WP_008595907.1">
    <property type="nucleotide sequence ID" value="NZ_AMRM01000006.1"/>
</dbReference>
<evidence type="ECO:0000313" key="6">
    <source>
        <dbReference type="Proteomes" id="UP000006786"/>
    </source>
</evidence>
<dbReference type="STRING" id="391937.NA2_07292"/>
<organism evidence="5 6">
    <name type="scientific">Nitratireductor pacificus pht-3B</name>
    <dbReference type="NCBI Taxonomy" id="391937"/>
    <lineage>
        <taxon>Bacteria</taxon>
        <taxon>Pseudomonadati</taxon>
        <taxon>Pseudomonadota</taxon>
        <taxon>Alphaproteobacteria</taxon>
        <taxon>Hyphomicrobiales</taxon>
        <taxon>Phyllobacteriaceae</taxon>
        <taxon>Nitratireductor</taxon>
    </lineage>
</organism>
<proteinExistence type="inferred from homology"/>
<accession>K2LPT3</accession>
<dbReference type="Proteomes" id="UP000006786">
    <property type="component" value="Unassembled WGS sequence"/>
</dbReference>
<gene>
    <name evidence="5" type="ORF">NA2_07292</name>
</gene>
<dbReference type="PATRIC" id="fig|391937.3.peg.1499"/>
<feature type="chain" id="PRO_5003863880" evidence="3">
    <location>
        <begin position="23"/>
        <end position="357"/>
    </location>
</feature>
<keyword evidence="6" id="KW-1185">Reference proteome</keyword>
<evidence type="ECO:0000256" key="1">
    <source>
        <dbReference type="ARBA" id="ARBA00010062"/>
    </source>
</evidence>